<proteinExistence type="inferred from homology"/>
<dbReference type="GO" id="GO:0008053">
    <property type="term" value="P:mitochondrial fusion"/>
    <property type="evidence" value="ECO:0007669"/>
    <property type="project" value="InterPro"/>
</dbReference>
<dbReference type="PANTHER" id="PTHR21508">
    <property type="entry name" value="MITOGUARDIN"/>
    <property type="match status" value="1"/>
</dbReference>
<reference evidence="11" key="1">
    <citation type="submission" date="2024-02" db="UniProtKB">
        <authorList>
            <consortium name="WormBaseParasite"/>
        </authorList>
    </citation>
    <scope>IDENTIFICATION</scope>
</reference>
<feature type="domain" description="Ribosomal RNA-processing protein 14/surfeit locus protein 6 C-terminal" evidence="9">
    <location>
        <begin position="569"/>
        <end position="768"/>
    </location>
</feature>
<evidence type="ECO:0000256" key="7">
    <source>
        <dbReference type="ARBA" id="ARBA00023136"/>
    </source>
</evidence>
<evidence type="ECO:0000256" key="1">
    <source>
        <dbReference type="ARBA" id="ARBA00004294"/>
    </source>
</evidence>
<dbReference type="WBParaSite" id="TCONS_00010649.p1">
    <property type="protein sequence ID" value="TCONS_00010649.p1"/>
    <property type="gene ID" value="XLOC_004077"/>
</dbReference>
<dbReference type="AlphaFoldDB" id="A0AAF5DF40"/>
<evidence type="ECO:0000256" key="2">
    <source>
        <dbReference type="ARBA" id="ARBA00008969"/>
    </source>
</evidence>
<dbReference type="Proteomes" id="UP000035681">
    <property type="component" value="Unplaced"/>
</dbReference>
<evidence type="ECO:0000256" key="4">
    <source>
        <dbReference type="ARBA" id="ARBA00022787"/>
    </source>
</evidence>
<keyword evidence="5" id="KW-1133">Transmembrane helix</keyword>
<feature type="compositionally biased region" description="Basic and acidic residues" evidence="8">
    <location>
        <begin position="741"/>
        <end position="769"/>
    </location>
</feature>
<keyword evidence="6" id="KW-0496">Mitochondrion</keyword>
<evidence type="ECO:0000256" key="8">
    <source>
        <dbReference type="SAM" id="MobiDB-lite"/>
    </source>
</evidence>
<name>A0AAF5DF40_STRER</name>
<dbReference type="InterPro" id="IPR029190">
    <property type="entry name" value="Rrp14/SURF6_C"/>
</dbReference>
<dbReference type="Pfam" id="PF10265">
    <property type="entry name" value="Miga"/>
    <property type="match status" value="1"/>
</dbReference>
<organism evidence="10 11">
    <name type="scientific">Strongyloides stercoralis</name>
    <name type="common">Threadworm</name>
    <dbReference type="NCBI Taxonomy" id="6248"/>
    <lineage>
        <taxon>Eukaryota</taxon>
        <taxon>Metazoa</taxon>
        <taxon>Ecdysozoa</taxon>
        <taxon>Nematoda</taxon>
        <taxon>Chromadorea</taxon>
        <taxon>Rhabditida</taxon>
        <taxon>Tylenchina</taxon>
        <taxon>Panagrolaimomorpha</taxon>
        <taxon>Strongyloidoidea</taxon>
        <taxon>Strongyloididae</taxon>
        <taxon>Strongyloides</taxon>
    </lineage>
</organism>
<feature type="compositionally biased region" description="Basic and acidic residues" evidence="8">
    <location>
        <begin position="576"/>
        <end position="614"/>
    </location>
</feature>
<keyword evidence="7" id="KW-0472">Membrane</keyword>
<sequence length="784" mass="90526">MTPGILSLFSKNSFQKIFFASAGVVSLISIYYLTQRKSKLRRNVSLKSLKNNDGRINDLESLSNLIDTLEKIIADSVNIERESIEVLVNIVYRLKGIRNELLQLFPESDFKKINRKRILSKSAGNRLVFEGGAGDGSFEMEGKIQRAPSGYGDMYAVKQGSLSIFSDSDSYQSAIDNFDILRDDIDEMELFDLDKDELDFYKEGLEAAKRGDIKYRKNRCDFVKISDPDEFCAKIYCIRKAFTLLMSDESKRVWLINSGRSILGGIVKQDGKDPADFFDAYDSMIEFLNQPNAEDIMFSELQLRKVPELNLWDVLLDYIVLDAFDDLRKPPSAFMALVKNPFFSQSTKESSISALIYSIVKAKKARLQQEHGFISHFYDISLTISPSLAMGILGVSSKEFVDLCNCFKEKVFLLIMEMFDSKIVKYTTVDDLASDIWSIFQKRLDELLNRFKFTFFFSMAKEVDEYFSRMVDLIPPSMWGFDADANKKILLYKCSKVDSNLTNKEKRIINPKDKSYYARCSNVVADKISDIFKILKLKEEGKLVPKKSGNVEVPKKSEVKSTTETVKKQKQRKKLTPKEKSKLKKEKKEKALRNEKRKNENNENEPSSKKSKVEENEDTEVENDQKKTDLKVKLSFSKIKGVTDNSDKKITKAEKKDLFKGRDFKALLKKAERREERISQIREKNPEKADKIEENIKWKAALKRAEGEKIKDNPDLLKAASKRKEAIKEIRSKKWALRKKNVEENKMKKQSKREENIEKRRKEKVDKKIAKSKKKGRVILAKKK</sequence>
<keyword evidence="4" id="KW-1000">Mitochondrion outer membrane</keyword>
<feature type="compositionally biased region" description="Basic residues" evidence="8">
    <location>
        <begin position="770"/>
        <end position="784"/>
    </location>
</feature>
<feature type="compositionally biased region" description="Basic and acidic residues" evidence="8">
    <location>
        <begin position="553"/>
        <end position="567"/>
    </location>
</feature>
<protein>
    <submittedName>
        <fullName evidence="11">SURF6 domain-containing protein</fullName>
    </submittedName>
</protein>
<evidence type="ECO:0000256" key="3">
    <source>
        <dbReference type="ARBA" id="ARBA00022692"/>
    </source>
</evidence>
<keyword evidence="10" id="KW-1185">Reference proteome</keyword>
<comment type="subcellular location">
    <subcellularLocation>
        <location evidence="1">Mitochondrion outer membrane</location>
    </subcellularLocation>
</comment>
<feature type="region of interest" description="Disordered" evidence="8">
    <location>
        <begin position="741"/>
        <end position="784"/>
    </location>
</feature>
<dbReference type="InterPro" id="IPR019392">
    <property type="entry name" value="Miga"/>
</dbReference>
<dbReference type="PANTHER" id="PTHR21508:SF5">
    <property type="entry name" value="MITOGUARDIN"/>
    <property type="match status" value="1"/>
</dbReference>
<evidence type="ECO:0000256" key="5">
    <source>
        <dbReference type="ARBA" id="ARBA00022989"/>
    </source>
</evidence>
<comment type="similarity">
    <text evidence="2">Belongs to the mitoguardin family.</text>
</comment>
<dbReference type="GO" id="GO:0005741">
    <property type="term" value="C:mitochondrial outer membrane"/>
    <property type="evidence" value="ECO:0007669"/>
    <property type="project" value="UniProtKB-SubCell"/>
</dbReference>
<keyword evidence="3" id="KW-0812">Transmembrane</keyword>
<evidence type="ECO:0000313" key="11">
    <source>
        <dbReference type="WBParaSite" id="TCONS_00010649.p1"/>
    </source>
</evidence>
<evidence type="ECO:0000313" key="10">
    <source>
        <dbReference type="Proteomes" id="UP000035681"/>
    </source>
</evidence>
<evidence type="ECO:0000259" key="9">
    <source>
        <dbReference type="Pfam" id="PF04935"/>
    </source>
</evidence>
<dbReference type="Pfam" id="PF04935">
    <property type="entry name" value="SURF6"/>
    <property type="match status" value="1"/>
</dbReference>
<accession>A0AAF5DF40</accession>
<evidence type="ECO:0000256" key="6">
    <source>
        <dbReference type="ARBA" id="ARBA00023128"/>
    </source>
</evidence>
<feature type="region of interest" description="Disordered" evidence="8">
    <location>
        <begin position="548"/>
        <end position="627"/>
    </location>
</feature>